<accession>A0A8J5X8B5</accession>
<dbReference type="PROSITE" id="PS51257">
    <property type="entry name" value="PROKAR_LIPOPROTEIN"/>
    <property type="match status" value="1"/>
</dbReference>
<dbReference type="Pfam" id="PF00481">
    <property type="entry name" value="PP2C"/>
    <property type="match status" value="1"/>
</dbReference>
<evidence type="ECO:0000313" key="4">
    <source>
        <dbReference type="Proteomes" id="UP000751190"/>
    </source>
</evidence>
<feature type="region of interest" description="Disordered" evidence="1">
    <location>
        <begin position="479"/>
        <end position="504"/>
    </location>
</feature>
<dbReference type="GO" id="GO:0004722">
    <property type="term" value="F:protein serine/threonine phosphatase activity"/>
    <property type="evidence" value="ECO:0007669"/>
    <property type="project" value="InterPro"/>
</dbReference>
<feature type="domain" description="PPM-type phosphatase" evidence="2">
    <location>
        <begin position="294"/>
        <end position="620"/>
    </location>
</feature>
<dbReference type="InterPro" id="IPR036457">
    <property type="entry name" value="PPM-type-like_dom_sf"/>
</dbReference>
<dbReference type="Gene3D" id="3.60.40.10">
    <property type="entry name" value="PPM-type phosphatase domain"/>
    <property type="match status" value="1"/>
</dbReference>
<gene>
    <name evidence="3" type="ORF">KFE25_005172</name>
</gene>
<evidence type="ECO:0000256" key="1">
    <source>
        <dbReference type="SAM" id="MobiDB-lite"/>
    </source>
</evidence>
<evidence type="ECO:0000259" key="2">
    <source>
        <dbReference type="PROSITE" id="PS51746"/>
    </source>
</evidence>
<feature type="compositionally biased region" description="Basic and acidic residues" evidence="1">
    <location>
        <begin position="479"/>
        <end position="490"/>
    </location>
</feature>
<feature type="region of interest" description="Disordered" evidence="1">
    <location>
        <begin position="624"/>
        <end position="645"/>
    </location>
</feature>
<proteinExistence type="predicted"/>
<feature type="region of interest" description="Disordered" evidence="1">
    <location>
        <begin position="72"/>
        <end position="150"/>
    </location>
</feature>
<dbReference type="EMBL" id="JAGTXO010000054">
    <property type="protein sequence ID" value="KAG8458325.1"/>
    <property type="molecule type" value="Genomic_DNA"/>
</dbReference>
<dbReference type="PANTHER" id="PTHR47992">
    <property type="entry name" value="PROTEIN PHOSPHATASE"/>
    <property type="match status" value="1"/>
</dbReference>
<dbReference type="Proteomes" id="UP000751190">
    <property type="component" value="Unassembled WGS sequence"/>
</dbReference>
<name>A0A8J5X8B5_DIALT</name>
<dbReference type="InterPro" id="IPR001932">
    <property type="entry name" value="PPM-type_phosphatase-like_dom"/>
</dbReference>
<evidence type="ECO:0000313" key="3">
    <source>
        <dbReference type="EMBL" id="KAG8458325.1"/>
    </source>
</evidence>
<feature type="compositionally biased region" description="Low complexity" evidence="1">
    <location>
        <begin position="625"/>
        <end position="634"/>
    </location>
</feature>
<dbReference type="OMA" id="QRIPHEY"/>
<organism evidence="3 4">
    <name type="scientific">Diacronema lutheri</name>
    <name type="common">Unicellular marine alga</name>
    <name type="synonym">Monochrysis lutheri</name>
    <dbReference type="NCBI Taxonomy" id="2081491"/>
    <lineage>
        <taxon>Eukaryota</taxon>
        <taxon>Haptista</taxon>
        <taxon>Haptophyta</taxon>
        <taxon>Pavlovophyceae</taxon>
        <taxon>Pavlovales</taxon>
        <taxon>Pavlovaceae</taxon>
        <taxon>Diacronema</taxon>
    </lineage>
</organism>
<dbReference type="OrthoDB" id="10264738at2759"/>
<comment type="caution">
    <text evidence="3">The sequence shown here is derived from an EMBL/GenBank/DDBJ whole genome shotgun (WGS) entry which is preliminary data.</text>
</comment>
<sequence>MNEPWSRSSAAYGSFAQGSISACRPASLSQTMPAPRGGVGGASAAARGLGAHRGLQRMDSTHVASRFGGLARVGSLPTLPNHLRPRTSGPGAPRDAAEHGASGRGLGPLANRPLPSNHAPPSSPGAFAQSARRCSTGDGRPTSSCAGTGSAANGRGPFCAAFSGGAGASTGAGVGVGTGPASERPNKTLAHGVAPAQVGRGVAVVPPTDGVAPAPWGGRLSMPGAAAVAVADAAARAAAPPPRYAGAGAAGTAGARPALTFGGGETGAPGCASAAAPTADAAASPAGARRFKVDAAASTIQGSHPGKAANQDRFLIELADAPAGAVGRRAPVAVAGVFDGHGELGHRVSAFVTDKLRAELVGSADDAAAAAVATTAAACSGGVPPTLASAGARAATLSAAPASASGANLARRLAGSFERTNRALSASGIDVRHSGTTACTAQLAGDELIVANVGDSRAVIGRVDPAAPGGALIARDLSCDHKPDSEGEHRRITRSGGRVAPMHVPGHGFVGPARVWDRSQRFGLATSRAFGDTTHSVANGGQVIAEPDVTVHRLTKHDRYVILGTDGVWDQLSSHEAVTMAAKHGADLKAASAAIAREAKRRWELSGPIRDDITAVVMRIEPSVPTGAATPGAADGRPSTSAAHR</sequence>
<dbReference type="InterPro" id="IPR015655">
    <property type="entry name" value="PP2C"/>
</dbReference>
<dbReference type="AlphaFoldDB" id="A0A8J5X8B5"/>
<keyword evidence="4" id="KW-1185">Reference proteome</keyword>
<reference evidence="3" key="1">
    <citation type="submission" date="2021-05" db="EMBL/GenBank/DDBJ databases">
        <title>The genome of the haptophyte Pavlova lutheri (Diacronema luteri, Pavlovales) - a model for lipid biosynthesis in eukaryotic algae.</title>
        <authorList>
            <person name="Hulatt C.J."/>
            <person name="Posewitz M.C."/>
        </authorList>
    </citation>
    <scope>NUCLEOTIDE SEQUENCE</scope>
    <source>
        <strain evidence="3">NIVA-4/92</strain>
    </source>
</reference>
<dbReference type="SUPFAM" id="SSF81606">
    <property type="entry name" value="PP2C-like"/>
    <property type="match status" value="1"/>
</dbReference>
<dbReference type="SMART" id="SM00332">
    <property type="entry name" value="PP2Cc"/>
    <property type="match status" value="1"/>
</dbReference>
<feature type="compositionally biased region" description="Polar residues" evidence="1">
    <location>
        <begin position="141"/>
        <end position="150"/>
    </location>
</feature>
<dbReference type="CDD" id="cd00143">
    <property type="entry name" value="PP2Cc"/>
    <property type="match status" value="1"/>
</dbReference>
<dbReference type="PROSITE" id="PS51746">
    <property type="entry name" value="PPM_2"/>
    <property type="match status" value="1"/>
</dbReference>
<protein>
    <recommendedName>
        <fullName evidence="2">PPM-type phosphatase domain-containing protein</fullName>
    </recommendedName>
</protein>